<keyword evidence="5" id="KW-0611">Plant defense</keyword>
<comment type="similarity">
    <text evidence="1">Belongs to the disease resistance NB-LRR family.</text>
</comment>
<feature type="compositionally biased region" description="Basic and acidic residues" evidence="7">
    <location>
        <begin position="153"/>
        <end position="165"/>
    </location>
</feature>
<dbReference type="Gene3D" id="3.80.10.10">
    <property type="entry name" value="Ribonuclease Inhibitor"/>
    <property type="match status" value="2"/>
</dbReference>
<dbReference type="PANTHER" id="PTHR36766">
    <property type="entry name" value="PLANT BROAD-SPECTRUM MILDEW RESISTANCE PROTEIN RPW8"/>
    <property type="match status" value="1"/>
</dbReference>
<dbReference type="GO" id="GO:0002758">
    <property type="term" value="P:innate immune response-activating signaling pathway"/>
    <property type="evidence" value="ECO:0007669"/>
    <property type="project" value="UniProtKB-ARBA"/>
</dbReference>
<keyword evidence="4" id="KW-0547">Nucleotide-binding</keyword>
<dbReference type="EMBL" id="JAMFTS010000003">
    <property type="protein sequence ID" value="KAJ4777270.1"/>
    <property type="molecule type" value="Genomic_DNA"/>
</dbReference>
<dbReference type="InterPro" id="IPR055414">
    <property type="entry name" value="LRR_R13L4/SHOC2-like"/>
</dbReference>
<keyword evidence="14" id="KW-1185">Reference proteome</keyword>
<reference evidence="13" key="1">
    <citation type="submission" date="2022-08" db="EMBL/GenBank/DDBJ databases">
        <authorList>
            <person name="Marques A."/>
        </authorList>
    </citation>
    <scope>NUCLEOTIDE SEQUENCE</scope>
    <source>
        <strain evidence="13">RhyPub2mFocal</strain>
        <tissue evidence="13">Leaves</tissue>
    </source>
</reference>
<evidence type="ECO:0000259" key="8">
    <source>
        <dbReference type="Pfam" id="PF00931"/>
    </source>
</evidence>
<dbReference type="InterPro" id="IPR002182">
    <property type="entry name" value="NB-ARC"/>
</dbReference>
<evidence type="ECO:0000256" key="5">
    <source>
        <dbReference type="ARBA" id="ARBA00022821"/>
    </source>
</evidence>
<dbReference type="FunFam" id="1.10.10.10:FF:000322">
    <property type="entry name" value="Probable disease resistance protein At1g63360"/>
    <property type="match status" value="1"/>
</dbReference>
<evidence type="ECO:0000259" key="12">
    <source>
        <dbReference type="Pfam" id="PF25019"/>
    </source>
</evidence>
<feature type="region of interest" description="Disordered" evidence="7">
    <location>
        <begin position="153"/>
        <end position="176"/>
    </location>
</feature>
<evidence type="ECO:0000256" key="6">
    <source>
        <dbReference type="ARBA" id="ARBA00022840"/>
    </source>
</evidence>
<dbReference type="Pfam" id="PF25019">
    <property type="entry name" value="LRR_R13L1-DRL21"/>
    <property type="match status" value="1"/>
</dbReference>
<dbReference type="InterPro" id="IPR036388">
    <property type="entry name" value="WH-like_DNA-bd_sf"/>
</dbReference>
<evidence type="ECO:0000256" key="4">
    <source>
        <dbReference type="ARBA" id="ARBA00022741"/>
    </source>
</evidence>
<name>A0AAV8ECE9_9POAL</name>
<feature type="domain" description="R13L1/DRL21-like LRR repeat region" evidence="12">
    <location>
        <begin position="808"/>
        <end position="951"/>
    </location>
</feature>
<evidence type="ECO:0000256" key="1">
    <source>
        <dbReference type="ARBA" id="ARBA00008894"/>
    </source>
</evidence>
<dbReference type="InterPro" id="IPR003591">
    <property type="entry name" value="Leu-rich_rpt_typical-subtyp"/>
</dbReference>
<feature type="domain" description="Disease resistance protein winged helix" evidence="10">
    <location>
        <begin position="437"/>
        <end position="507"/>
    </location>
</feature>
<dbReference type="InterPro" id="IPR058922">
    <property type="entry name" value="WHD_DRP"/>
</dbReference>
<dbReference type="Pfam" id="PF00931">
    <property type="entry name" value="NB-ARC"/>
    <property type="match status" value="1"/>
</dbReference>
<comment type="caution">
    <text evidence="13">The sequence shown here is derived from an EMBL/GenBank/DDBJ whole genome shotgun (WGS) entry which is preliminary data.</text>
</comment>
<dbReference type="Proteomes" id="UP001140206">
    <property type="component" value="Chromosome 3"/>
</dbReference>
<dbReference type="InterPro" id="IPR056789">
    <property type="entry name" value="LRR_R13L1-DRL21"/>
</dbReference>
<dbReference type="SUPFAM" id="SSF52058">
    <property type="entry name" value="L domain-like"/>
    <property type="match status" value="1"/>
</dbReference>
<dbReference type="PROSITE" id="PS51450">
    <property type="entry name" value="LRR"/>
    <property type="match status" value="1"/>
</dbReference>
<feature type="domain" description="Disease resistance N-terminal" evidence="9">
    <location>
        <begin position="20"/>
        <end position="104"/>
    </location>
</feature>
<dbReference type="InterPro" id="IPR027417">
    <property type="entry name" value="P-loop_NTPase"/>
</dbReference>
<dbReference type="GO" id="GO:0042742">
    <property type="term" value="P:defense response to bacterium"/>
    <property type="evidence" value="ECO:0007669"/>
    <property type="project" value="UniProtKB-ARBA"/>
</dbReference>
<evidence type="ECO:0000259" key="10">
    <source>
        <dbReference type="Pfam" id="PF23559"/>
    </source>
</evidence>
<evidence type="ECO:0000256" key="2">
    <source>
        <dbReference type="ARBA" id="ARBA00022614"/>
    </source>
</evidence>
<dbReference type="Gene3D" id="3.40.50.300">
    <property type="entry name" value="P-loop containing nucleotide triphosphate hydrolases"/>
    <property type="match status" value="1"/>
</dbReference>
<proteinExistence type="inferred from homology"/>
<dbReference type="AlphaFoldDB" id="A0AAV8ECE9"/>
<dbReference type="Gene3D" id="1.10.10.10">
    <property type="entry name" value="Winged helix-like DNA-binding domain superfamily/Winged helix DNA-binding domain"/>
    <property type="match status" value="1"/>
</dbReference>
<feature type="domain" description="Disease resistance R13L4/SHOC-2-like LRR" evidence="11">
    <location>
        <begin position="690"/>
        <end position="748"/>
    </location>
</feature>
<dbReference type="Pfam" id="PF18052">
    <property type="entry name" value="Rx_N"/>
    <property type="match status" value="1"/>
</dbReference>
<evidence type="ECO:0000259" key="9">
    <source>
        <dbReference type="Pfam" id="PF18052"/>
    </source>
</evidence>
<evidence type="ECO:0000256" key="7">
    <source>
        <dbReference type="SAM" id="MobiDB-lite"/>
    </source>
</evidence>
<dbReference type="InterPro" id="IPR041118">
    <property type="entry name" value="Rx_N"/>
</dbReference>
<dbReference type="GO" id="GO:0043531">
    <property type="term" value="F:ADP binding"/>
    <property type="evidence" value="ECO:0007669"/>
    <property type="project" value="InterPro"/>
</dbReference>
<dbReference type="InterPro" id="IPR032675">
    <property type="entry name" value="LRR_dom_sf"/>
</dbReference>
<dbReference type="SMART" id="SM00369">
    <property type="entry name" value="LRR_TYP"/>
    <property type="match status" value="4"/>
</dbReference>
<keyword evidence="3" id="KW-0677">Repeat</keyword>
<evidence type="ECO:0000313" key="14">
    <source>
        <dbReference type="Proteomes" id="UP001140206"/>
    </source>
</evidence>
<dbReference type="Pfam" id="PF23598">
    <property type="entry name" value="LRR_14"/>
    <property type="match status" value="1"/>
</dbReference>
<evidence type="ECO:0000259" key="11">
    <source>
        <dbReference type="Pfam" id="PF23598"/>
    </source>
</evidence>
<dbReference type="Gene3D" id="1.20.5.4130">
    <property type="match status" value="1"/>
</dbReference>
<gene>
    <name evidence="13" type="ORF">LUZ62_061527</name>
</gene>
<evidence type="ECO:0000313" key="13">
    <source>
        <dbReference type="EMBL" id="KAJ4777270.1"/>
    </source>
</evidence>
<dbReference type="GO" id="GO:0005524">
    <property type="term" value="F:ATP binding"/>
    <property type="evidence" value="ECO:0007669"/>
    <property type="project" value="UniProtKB-KW"/>
</dbReference>
<dbReference type="SUPFAM" id="SSF52540">
    <property type="entry name" value="P-loop containing nucleoside triphosphate hydrolases"/>
    <property type="match status" value="1"/>
</dbReference>
<dbReference type="Pfam" id="PF23559">
    <property type="entry name" value="WHD_DRP"/>
    <property type="match status" value="1"/>
</dbReference>
<dbReference type="FunFam" id="3.40.50.300:FF:001091">
    <property type="entry name" value="Probable disease resistance protein At1g61300"/>
    <property type="match status" value="1"/>
</dbReference>
<dbReference type="InterPro" id="IPR001611">
    <property type="entry name" value="Leu-rich_rpt"/>
</dbReference>
<organism evidence="13 14">
    <name type="scientific">Rhynchospora pubera</name>
    <dbReference type="NCBI Taxonomy" id="906938"/>
    <lineage>
        <taxon>Eukaryota</taxon>
        <taxon>Viridiplantae</taxon>
        <taxon>Streptophyta</taxon>
        <taxon>Embryophyta</taxon>
        <taxon>Tracheophyta</taxon>
        <taxon>Spermatophyta</taxon>
        <taxon>Magnoliopsida</taxon>
        <taxon>Liliopsida</taxon>
        <taxon>Poales</taxon>
        <taxon>Cyperaceae</taxon>
        <taxon>Cyperoideae</taxon>
        <taxon>Rhynchosporeae</taxon>
        <taxon>Rhynchospora</taxon>
    </lineage>
</organism>
<keyword evidence="2" id="KW-0433">Leucine-rich repeat</keyword>
<accession>A0AAV8ECE9</accession>
<keyword evidence="6" id="KW-0067">ATP-binding</keyword>
<evidence type="ECO:0000256" key="3">
    <source>
        <dbReference type="ARBA" id="ARBA00022737"/>
    </source>
</evidence>
<feature type="domain" description="NB-ARC" evidence="8">
    <location>
        <begin position="182"/>
        <end position="351"/>
    </location>
</feature>
<dbReference type="PRINTS" id="PR00364">
    <property type="entry name" value="DISEASERSIST"/>
</dbReference>
<protein>
    <submittedName>
        <fullName evidence="13">Disease resistance protein RGA2</fullName>
    </submittedName>
</protein>
<dbReference type="PANTHER" id="PTHR36766:SF40">
    <property type="entry name" value="DISEASE RESISTANCE PROTEIN RGA3"/>
    <property type="match status" value="1"/>
</dbReference>
<dbReference type="GO" id="GO:0009626">
    <property type="term" value="P:plant-type hypersensitive response"/>
    <property type="evidence" value="ECO:0007669"/>
    <property type="project" value="UniProtKB-ARBA"/>
</dbReference>
<sequence>MAGALLSSICSLAEKLLPAIQSSASAPSSSSIPQIDVVSVGDDLRLLTATLARIQATLLEAEEREIRDHSVKHWLGELKQVAYAAEDLLDEYQYDARKAQIMSNYNLAKRKRILVRNLSLLYRIPHDMGDKIREIRIRFDEIAKDREALRLREEDGERRQDRDRSPPPTCPLVDESSLFGREKEKEEVINLLITECNKNKRFSVLPIVGKGGLGKTTLAQLVYNDWRIHDRFDQLVWVYVSDSFDVERLTKAIIEGITGESCSLTDVSTMQIKLAKIVKGERIFVVLDDVWNEDRRYWQALSAPLIKAEMVTIIVTTRNEQVARIMQTIPFFHLGYLPHDKSWLLFQHIAFGCSNYDNNLNLVEIGSKIVRKCDGLPLAVKSIASLLKCEWDEDFWREILESAVWVSNDSNEVFSALQISYAHLPSYLKACFLFCSMFPQHHCFEKDLMIRLWIAHGYVSEGKRSLHEIGDGYIKELMQRSFFDKCDFSKERNTSMFKIHDMVHDFARHISGNEHFVMDAEKLPDNTNEIFHLYVKGYVGLVRSFFLGSFTDLRTLVLDTSFEETTNDHIAENALEISQSASTLELQEGGVRVLLSVENVEQLCCILSEDILHEQNQNVLALAKNLRALVLRGESRIELLDSIGNLKHLRLLALDSYNFAQLPEQISRLYNLEMFTVCNSPLLVQLPVCLGHLISLRYLSLSYTGIRKLPESMFLLDNLRTLILDGSQIETLPESICYLDSLNTLSLIYCKMLKYLPEGIGYLVNLQFLDLDYSGVVFLPESVHILTSLERLSASLWVRTSNKSSGIGVLRDLNNLRGSLSIYGLTNATNLEDFEFSSLKNKRNIRSLLLSWFESGTIVPKDIEELSLKLVTGERNSLVGMDLKVLESLQPHPSLKRFEMHGYRASMFPTWMGDPLSCASLESICIHSCQFQNPLPFCNLPSLRSLSIIQCNNIQTLISQESLPVHLHFLYLMYCEQILCLAGLNYLENLVRLYIHGCPNVQLPLDNPLPSTLEMLHIDGCRRLRSFAGLRKLTKLDDLTIARCPMLQFTRDEHISSVPSNIEIIACPGLAEWCQEQSINYEPEA</sequence>